<dbReference type="RefSeq" id="WP_083618317.1">
    <property type="nucleotide sequence ID" value="NZ_LR735004.1"/>
</dbReference>
<reference evidence="5" key="1">
    <citation type="submission" date="2019-10" db="EMBL/GenBank/DDBJ databases">
        <authorList>
            <consortium name="Genoscope - CEA"/>
            <person name="William W."/>
        </authorList>
    </citation>
    <scope>NUCLEOTIDE SEQUENCE [LARGE SCALE GENOMIC DNA]</scope>
    <source>
        <strain evidence="5">BBR_PRJEB10994</strain>
    </source>
</reference>
<keyword evidence="3" id="KW-1133">Transmembrane helix</keyword>
<protein>
    <submittedName>
        <fullName evidence="5">Cold shock protein</fullName>
    </submittedName>
</protein>
<dbReference type="Pfam" id="PF00313">
    <property type="entry name" value="CSD"/>
    <property type="match status" value="1"/>
</dbReference>
<dbReference type="GO" id="GO:0043488">
    <property type="term" value="P:regulation of mRNA stability"/>
    <property type="evidence" value="ECO:0007669"/>
    <property type="project" value="TreeGrafter"/>
</dbReference>
<dbReference type="OrthoDB" id="9800919at2"/>
<dbReference type="Proteomes" id="UP000182190">
    <property type="component" value="Unassembled WGS sequence"/>
</dbReference>
<keyword evidence="3" id="KW-0812">Transmembrane</keyword>
<keyword evidence="6" id="KW-1185">Reference proteome</keyword>
<feature type="transmembrane region" description="Helical" evidence="3">
    <location>
        <begin position="94"/>
        <end position="115"/>
    </location>
</feature>
<dbReference type="InterPro" id="IPR012340">
    <property type="entry name" value="NA-bd_OB-fold"/>
</dbReference>
<feature type="domain" description="Cold-shock" evidence="4">
    <location>
        <begin position="7"/>
        <end position="71"/>
    </location>
</feature>
<organism evidence="5 6">
    <name type="scientific">Planktothrix paucivesiculata PCC 9631</name>
    <dbReference type="NCBI Taxonomy" id="671071"/>
    <lineage>
        <taxon>Bacteria</taxon>
        <taxon>Bacillati</taxon>
        <taxon>Cyanobacteriota</taxon>
        <taxon>Cyanophyceae</taxon>
        <taxon>Oscillatoriophycideae</taxon>
        <taxon>Oscillatoriales</taxon>
        <taxon>Microcoleaceae</taxon>
        <taxon>Planktothrix</taxon>
    </lineage>
</organism>
<comment type="subcellular location">
    <subcellularLocation>
        <location evidence="2">Cytoplasm</location>
    </subcellularLocation>
</comment>
<gene>
    <name evidence="5" type="ORF">PL9631_450079</name>
</gene>
<dbReference type="PANTHER" id="PTHR12962">
    <property type="entry name" value="CALCIUM-REGULATED HEAT STABLE PROTEIN CRHSP-24-RELATED"/>
    <property type="match status" value="1"/>
</dbReference>
<evidence type="ECO:0000256" key="3">
    <source>
        <dbReference type="SAM" id="Phobius"/>
    </source>
</evidence>
<comment type="caution">
    <text evidence="5">The sequence shown here is derived from an EMBL/GenBank/DDBJ whole genome shotgun (WGS) entry which is preliminary data.</text>
</comment>
<keyword evidence="3" id="KW-0472">Membrane</keyword>
<accession>A0A7Z9BPD3</accession>
<name>A0A7Z9BPD3_9CYAN</name>
<dbReference type="EMBL" id="CZCS02000185">
    <property type="protein sequence ID" value="VXD19590.1"/>
    <property type="molecule type" value="Genomic_DNA"/>
</dbReference>
<evidence type="ECO:0000256" key="2">
    <source>
        <dbReference type="RuleBase" id="RU000408"/>
    </source>
</evidence>
<evidence type="ECO:0000259" key="4">
    <source>
        <dbReference type="SMART" id="SM00357"/>
    </source>
</evidence>
<dbReference type="GO" id="GO:0003730">
    <property type="term" value="F:mRNA 3'-UTR binding"/>
    <property type="evidence" value="ECO:0007669"/>
    <property type="project" value="TreeGrafter"/>
</dbReference>
<dbReference type="InterPro" id="IPR052069">
    <property type="entry name" value="Ca-reg_mRNA-binding_domain"/>
</dbReference>
<proteinExistence type="predicted"/>
<dbReference type="InterPro" id="IPR002059">
    <property type="entry name" value="CSP_DNA-bd"/>
</dbReference>
<dbReference type="InterPro" id="IPR019844">
    <property type="entry name" value="CSD_CS"/>
</dbReference>
<dbReference type="InterPro" id="IPR011129">
    <property type="entry name" value="CSD"/>
</dbReference>
<dbReference type="PROSITE" id="PS00352">
    <property type="entry name" value="CSD_1"/>
    <property type="match status" value="1"/>
</dbReference>
<sequence>MKGQTHKGILVKWKDDQGFGFIKSETNRKEVFIHISAIPKQSRRPKIGDTIIYELKIEDNGKFKANSATIQGVKIKSLSNKINTTRNKNKNNNLFAKLIGLIGMGFFAIIAQNFISSSSPPIVQSVIKPGCEIKGNISQNSGKKYYHVPGMEDYESTVISPEYGEKWFCTEQEAISNGWVKAPN</sequence>
<keyword evidence="1" id="KW-0597">Phosphoprotein</keyword>
<evidence type="ECO:0000313" key="6">
    <source>
        <dbReference type="Proteomes" id="UP000182190"/>
    </source>
</evidence>
<evidence type="ECO:0000313" key="5">
    <source>
        <dbReference type="EMBL" id="VXD19590.1"/>
    </source>
</evidence>
<dbReference type="SUPFAM" id="SSF50249">
    <property type="entry name" value="Nucleic acid-binding proteins"/>
    <property type="match status" value="1"/>
</dbReference>
<dbReference type="Gene3D" id="2.40.50.140">
    <property type="entry name" value="Nucleic acid-binding proteins"/>
    <property type="match status" value="1"/>
</dbReference>
<dbReference type="SMART" id="SM00357">
    <property type="entry name" value="CSP"/>
    <property type="match status" value="1"/>
</dbReference>
<evidence type="ECO:0000256" key="1">
    <source>
        <dbReference type="ARBA" id="ARBA00022553"/>
    </source>
</evidence>
<dbReference type="GO" id="GO:0005737">
    <property type="term" value="C:cytoplasm"/>
    <property type="evidence" value="ECO:0007669"/>
    <property type="project" value="UniProtKB-SubCell"/>
</dbReference>
<dbReference type="PANTHER" id="PTHR12962:SF1">
    <property type="entry name" value="COLD SHOCK DOMAIN-CONTAINING PROTEIN CG9705"/>
    <property type="match status" value="1"/>
</dbReference>
<dbReference type="CDD" id="cd04458">
    <property type="entry name" value="CSP_CDS"/>
    <property type="match status" value="1"/>
</dbReference>
<dbReference type="AlphaFoldDB" id="A0A7Z9BPD3"/>